<sequence length="120" mass="13527">MSEENDALLAKFIEKASPRLLESMSELLTKQIDEKLSGVVEHNRRLLDEIKDAKRQREQSAADFSQLKTLLERGDSPAAIKSILTPEPIRLTREQARDPAIYRRAKAQAQANGTSIEIVE</sequence>
<dbReference type="Proteomes" id="UP000238338">
    <property type="component" value="Unassembled WGS sequence"/>
</dbReference>
<gene>
    <name evidence="1" type="ORF">LX70_00557</name>
</gene>
<dbReference type="AlphaFoldDB" id="A0A2S8SD49"/>
<dbReference type="EMBL" id="PVEP01000001">
    <property type="protein sequence ID" value="PQV58744.1"/>
    <property type="molecule type" value="Genomic_DNA"/>
</dbReference>
<organism evidence="1 2">
    <name type="scientific">Albidovulum denitrificans</name>
    <dbReference type="NCBI Taxonomy" id="404881"/>
    <lineage>
        <taxon>Bacteria</taxon>
        <taxon>Pseudomonadati</taxon>
        <taxon>Pseudomonadota</taxon>
        <taxon>Alphaproteobacteria</taxon>
        <taxon>Rhodobacterales</taxon>
        <taxon>Paracoccaceae</taxon>
        <taxon>Albidovulum</taxon>
    </lineage>
</organism>
<dbReference type="RefSeq" id="WP_105512995.1">
    <property type="nucleotide sequence ID" value="NZ_PVEP01000001.1"/>
</dbReference>
<keyword evidence="2" id="KW-1185">Reference proteome</keyword>
<accession>A0A2S8SD49</accession>
<protein>
    <submittedName>
        <fullName evidence="1">Uncharacterized protein</fullName>
    </submittedName>
</protein>
<reference evidence="1 2" key="1">
    <citation type="submission" date="2018-02" db="EMBL/GenBank/DDBJ databases">
        <title>Genomic Encyclopedia of Archaeal and Bacterial Type Strains, Phase II (KMG-II): from individual species to whole genera.</title>
        <authorList>
            <person name="Goeker M."/>
        </authorList>
    </citation>
    <scope>NUCLEOTIDE SEQUENCE [LARGE SCALE GENOMIC DNA]</scope>
    <source>
        <strain evidence="1 2">DSM 18921</strain>
    </source>
</reference>
<comment type="caution">
    <text evidence="1">The sequence shown here is derived from an EMBL/GenBank/DDBJ whole genome shotgun (WGS) entry which is preliminary data.</text>
</comment>
<proteinExistence type="predicted"/>
<dbReference type="OrthoDB" id="7860537at2"/>
<evidence type="ECO:0000313" key="2">
    <source>
        <dbReference type="Proteomes" id="UP000238338"/>
    </source>
</evidence>
<name>A0A2S8SD49_9RHOB</name>
<evidence type="ECO:0000313" key="1">
    <source>
        <dbReference type="EMBL" id="PQV58744.1"/>
    </source>
</evidence>